<reference evidence="1" key="1">
    <citation type="journal article" date="2023" name="Insect Mol. Biol.">
        <title>Genome sequencing provides insights into the evolution of gene families encoding plant cell wall-degrading enzymes in longhorned beetles.</title>
        <authorList>
            <person name="Shin N.R."/>
            <person name="Okamura Y."/>
            <person name="Kirsch R."/>
            <person name="Pauchet Y."/>
        </authorList>
    </citation>
    <scope>NUCLEOTIDE SEQUENCE</scope>
    <source>
        <strain evidence="1">MMC_N1</strain>
    </source>
</reference>
<protein>
    <recommendedName>
        <fullName evidence="3">Saposin B-type domain-containing protein</fullName>
    </recommendedName>
</protein>
<organism evidence="1 2">
    <name type="scientific">Molorchus minor</name>
    <dbReference type="NCBI Taxonomy" id="1323400"/>
    <lineage>
        <taxon>Eukaryota</taxon>
        <taxon>Metazoa</taxon>
        <taxon>Ecdysozoa</taxon>
        <taxon>Arthropoda</taxon>
        <taxon>Hexapoda</taxon>
        <taxon>Insecta</taxon>
        <taxon>Pterygota</taxon>
        <taxon>Neoptera</taxon>
        <taxon>Endopterygota</taxon>
        <taxon>Coleoptera</taxon>
        <taxon>Polyphaga</taxon>
        <taxon>Cucujiformia</taxon>
        <taxon>Chrysomeloidea</taxon>
        <taxon>Cerambycidae</taxon>
        <taxon>Lamiinae</taxon>
        <taxon>Monochamini</taxon>
        <taxon>Molorchus</taxon>
    </lineage>
</organism>
<dbReference type="Proteomes" id="UP001162164">
    <property type="component" value="Unassembled WGS sequence"/>
</dbReference>
<name>A0ABQ9J5B2_9CUCU</name>
<evidence type="ECO:0000313" key="2">
    <source>
        <dbReference type="Proteomes" id="UP001162164"/>
    </source>
</evidence>
<evidence type="ECO:0008006" key="3">
    <source>
        <dbReference type="Google" id="ProtNLM"/>
    </source>
</evidence>
<dbReference type="EMBL" id="JAPWTJ010001199">
    <property type="protein sequence ID" value="KAJ8973306.1"/>
    <property type="molecule type" value="Genomic_DNA"/>
</dbReference>
<evidence type="ECO:0000313" key="1">
    <source>
        <dbReference type="EMBL" id="KAJ8973306.1"/>
    </source>
</evidence>
<sequence>MLLCSNRKNSVLEELPPTVCTRNDYDSNSMDLEVCTFCKDILTIYYNLVRSCEGTEETIRRYSEQRGTNSRGLVKLVNVMGLSNDDHSGCGISDKKYFIKYEETLPGDTTYEAEQIDERNEEAPKYGFLENFGL</sequence>
<comment type="caution">
    <text evidence="1">The sequence shown here is derived from an EMBL/GenBank/DDBJ whole genome shotgun (WGS) entry which is preliminary data.</text>
</comment>
<keyword evidence="2" id="KW-1185">Reference proteome</keyword>
<proteinExistence type="predicted"/>
<gene>
    <name evidence="1" type="ORF">NQ317_019177</name>
</gene>
<accession>A0ABQ9J5B2</accession>